<evidence type="ECO:0000313" key="2">
    <source>
        <dbReference type="Proteomes" id="UP001596549"/>
    </source>
</evidence>
<dbReference type="PANTHER" id="PTHR31118:SF12">
    <property type="entry name" value="CYCLASE-LIKE PROTEIN 2"/>
    <property type="match status" value="1"/>
</dbReference>
<dbReference type="Gene3D" id="3.50.30.50">
    <property type="entry name" value="Putative cyclase"/>
    <property type="match status" value="1"/>
</dbReference>
<gene>
    <name evidence="1" type="ORF">ACFQPF_03350</name>
</gene>
<dbReference type="Proteomes" id="UP001596549">
    <property type="component" value="Unassembled WGS sequence"/>
</dbReference>
<keyword evidence="1" id="KW-0378">Hydrolase</keyword>
<dbReference type="SUPFAM" id="SSF102198">
    <property type="entry name" value="Putative cyclase"/>
    <property type="match status" value="1"/>
</dbReference>
<name>A0ABW2NLM3_9BACL</name>
<dbReference type="InterPro" id="IPR007325">
    <property type="entry name" value="KFase/CYL"/>
</dbReference>
<sequence length="206" mass="22762">MKIYDVSATIYNGMAVYKNKEEKQPVYNTVQSGHVTETRIDMDCHTGTHVDAPLHMIPGGHTIETLPLENLVRDCKLIDLTHVEGAITANDLSDKDIQENDFVLFKTRNSMSEEFDFDFVFVGKCAAEHLAALNVAGVGVDGLGIERSQENHPTHKTLFEKGIIIIEGLRLKDVSEGCYFMMAAPLKLTGTDASPARIILLDADIK</sequence>
<comment type="caution">
    <text evidence="1">The sequence shown here is derived from an EMBL/GenBank/DDBJ whole genome shotgun (WGS) entry which is preliminary data.</text>
</comment>
<keyword evidence="2" id="KW-1185">Reference proteome</keyword>
<protein>
    <submittedName>
        <fullName evidence="1">Cyclase family protein</fullName>
        <ecNumber evidence="1">3.5.-.-</ecNumber>
    </submittedName>
</protein>
<dbReference type="GO" id="GO:0016787">
    <property type="term" value="F:hydrolase activity"/>
    <property type="evidence" value="ECO:0007669"/>
    <property type="project" value="UniProtKB-KW"/>
</dbReference>
<proteinExistence type="predicted"/>
<dbReference type="InterPro" id="IPR037175">
    <property type="entry name" value="KFase_sf"/>
</dbReference>
<reference evidence="2" key="1">
    <citation type="journal article" date="2019" name="Int. J. Syst. Evol. Microbiol.">
        <title>The Global Catalogue of Microorganisms (GCM) 10K type strain sequencing project: providing services to taxonomists for standard genome sequencing and annotation.</title>
        <authorList>
            <consortium name="The Broad Institute Genomics Platform"/>
            <consortium name="The Broad Institute Genome Sequencing Center for Infectious Disease"/>
            <person name="Wu L."/>
            <person name="Ma J."/>
        </authorList>
    </citation>
    <scope>NUCLEOTIDE SEQUENCE [LARGE SCALE GENOMIC DNA]</scope>
    <source>
        <strain evidence="2">NBRC 106396</strain>
    </source>
</reference>
<organism evidence="1 2">
    <name type="scientific">Fictibacillus iocasae</name>
    <dbReference type="NCBI Taxonomy" id="2715437"/>
    <lineage>
        <taxon>Bacteria</taxon>
        <taxon>Bacillati</taxon>
        <taxon>Bacillota</taxon>
        <taxon>Bacilli</taxon>
        <taxon>Bacillales</taxon>
        <taxon>Fictibacillaceae</taxon>
        <taxon>Fictibacillus</taxon>
    </lineage>
</organism>
<dbReference type="EC" id="3.5.-.-" evidence="1"/>
<dbReference type="RefSeq" id="WP_379746535.1">
    <property type="nucleotide sequence ID" value="NZ_JBHTCP010000005.1"/>
</dbReference>
<evidence type="ECO:0000313" key="1">
    <source>
        <dbReference type="EMBL" id="MFC7370707.1"/>
    </source>
</evidence>
<accession>A0ABW2NLM3</accession>
<dbReference type="Pfam" id="PF04199">
    <property type="entry name" value="Cyclase"/>
    <property type="match status" value="1"/>
</dbReference>
<dbReference type="PANTHER" id="PTHR31118">
    <property type="entry name" value="CYCLASE-LIKE PROTEIN 2"/>
    <property type="match status" value="1"/>
</dbReference>
<dbReference type="EMBL" id="JBHTCP010000005">
    <property type="protein sequence ID" value="MFC7370707.1"/>
    <property type="molecule type" value="Genomic_DNA"/>
</dbReference>